<accession>A0A969TW09</accession>
<proteinExistence type="predicted"/>
<protein>
    <submittedName>
        <fullName evidence="2">Rhodanese-like domain-containing protein</fullName>
    </submittedName>
</protein>
<dbReference type="SUPFAM" id="SSF52821">
    <property type="entry name" value="Rhodanese/Cell cycle control phosphatase"/>
    <property type="match status" value="1"/>
</dbReference>
<dbReference type="InterPro" id="IPR001763">
    <property type="entry name" value="Rhodanese-like_dom"/>
</dbReference>
<dbReference type="AlphaFoldDB" id="A0A969TW09"/>
<gene>
    <name evidence="2" type="ORF">HCN83_15385</name>
</gene>
<feature type="domain" description="Rhodanese" evidence="1">
    <location>
        <begin position="12"/>
        <end position="99"/>
    </location>
</feature>
<keyword evidence="3" id="KW-1185">Reference proteome</keyword>
<dbReference type="Pfam" id="PF00581">
    <property type="entry name" value="Rhodanese"/>
    <property type="match status" value="1"/>
</dbReference>
<reference evidence="2 3" key="1">
    <citation type="submission" date="2020-03" db="EMBL/GenBank/DDBJ databases">
        <title>Assessment of the enzymatic potential of alkaline-tolerant lipase obtained from Bacillus luteus H11 (technogenic soil) for the bioremediation of saline soils contaminated with petroleum substances.</title>
        <authorList>
            <person name="Kalwasinska A."/>
        </authorList>
    </citation>
    <scope>NUCLEOTIDE SEQUENCE [LARGE SCALE GENOMIC DNA]</scope>
    <source>
        <strain evidence="2 3">H11</strain>
    </source>
</reference>
<evidence type="ECO:0000259" key="1">
    <source>
        <dbReference type="PROSITE" id="PS50206"/>
    </source>
</evidence>
<dbReference type="PANTHER" id="PTHR43031:SF17">
    <property type="entry name" value="SULFURTRANSFERASE YTWF-RELATED"/>
    <property type="match status" value="1"/>
</dbReference>
<dbReference type="SMART" id="SM00450">
    <property type="entry name" value="RHOD"/>
    <property type="match status" value="1"/>
</dbReference>
<dbReference type="Gene3D" id="3.40.250.10">
    <property type="entry name" value="Rhodanese-like domain"/>
    <property type="match status" value="1"/>
</dbReference>
<dbReference type="PANTHER" id="PTHR43031">
    <property type="entry name" value="FAD-DEPENDENT OXIDOREDUCTASE"/>
    <property type="match status" value="1"/>
</dbReference>
<name>A0A969TW09_9BACI</name>
<dbReference type="InterPro" id="IPR036873">
    <property type="entry name" value="Rhodanese-like_dom_sf"/>
</dbReference>
<dbReference type="CDD" id="cd00158">
    <property type="entry name" value="RHOD"/>
    <property type="match status" value="1"/>
</dbReference>
<dbReference type="RefSeq" id="WP_168008921.1">
    <property type="nucleotide sequence ID" value="NZ_JAATHJ010000034.1"/>
</dbReference>
<comment type="caution">
    <text evidence="2">The sequence shown here is derived from an EMBL/GenBank/DDBJ whole genome shotgun (WGS) entry which is preliminary data.</text>
</comment>
<dbReference type="EMBL" id="JAATHJ010000034">
    <property type="protein sequence ID" value="NJP38950.1"/>
    <property type="molecule type" value="Genomic_DNA"/>
</dbReference>
<dbReference type="PROSITE" id="PS50206">
    <property type="entry name" value="RHODANESE_3"/>
    <property type="match status" value="1"/>
</dbReference>
<organism evidence="2 3">
    <name type="scientific">Alkalicoccus luteus</name>
    <dbReference type="NCBI Taxonomy" id="1237094"/>
    <lineage>
        <taxon>Bacteria</taxon>
        <taxon>Bacillati</taxon>
        <taxon>Bacillota</taxon>
        <taxon>Bacilli</taxon>
        <taxon>Bacillales</taxon>
        <taxon>Bacillaceae</taxon>
        <taxon>Alkalicoccus</taxon>
    </lineage>
</organism>
<evidence type="ECO:0000313" key="3">
    <source>
        <dbReference type="Proteomes" id="UP000752012"/>
    </source>
</evidence>
<dbReference type="Proteomes" id="UP000752012">
    <property type="component" value="Unassembled WGS sequence"/>
</dbReference>
<sequence>MKEIRAQQVTNYLDDYQLVDVREAAETANGMILEAMHIPLGELPEKLSSLSGDKPLLFVCRSGARSERAALYAEAHGFQTANMTGGMINYKGSMIQPAHN</sequence>
<dbReference type="InterPro" id="IPR050229">
    <property type="entry name" value="GlpE_sulfurtransferase"/>
</dbReference>
<evidence type="ECO:0000313" key="2">
    <source>
        <dbReference type="EMBL" id="NJP38950.1"/>
    </source>
</evidence>